<feature type="region of interest" description="Disordered" evidence="4">
    <location>
        <begin position="1"/>
        <end position="43"/>
    </location>
</feature>
<gene>
    <name evidence="6" type="ORF">BJ508DRAFT_419956</name>
</gene>
<feature type="domain" description="K Homology" evidence="5">
    <location>
        <begin position="908"/>
        <end position="985"/>
    </location>
</feature>
<dbReference type="CDD" id="cd00105">
    <property type="entry name" value="KH-I"/>
    <property type="match status" value="1"/>
</dbReference>
<evidence type="ECO:0000256" key="2">
    <source>
        <dbReference type="PROSITE-ProRule" id="PRU00117"/>
    </source>
</evidence>
<feature type="domain" description="K Homology" evidence="5">
    <location>
        <begin position="1171"/>
        <end position="1240"/>
    </location>
</feature>
<feature type="domain" description="K Homology" evidence="5">
    <location>
        <begin position="685"/>
        <end position="748"/>
    </location>
</feature>
<dbReference type="OrthoDB" id="10027144at2759"/>
<evidence type="ECO:0000256" key="1">
    <source>
        <dbReference type="ARBA" id="ARBA00022737"/>
    </source>
</evidence>
<organism evidence="6 7">
    <name type="scientific">Ascobolus immersus RN42</name>
    <dbReference type="NCBI Taxonomy" id="1160509"/>
    <lineage>
        <taxon>Eukaryota</taxon>
        <taxon>Fungi</taxon>
        <taxon>Dikarya</taxon>
        <taxon>Ascomycota</taxon>
        <taxon>Pezizomycotina</taxon>
        <taxon>Pezizomycetes</taxon>
        <taxon>Pezizales</taxon>
        <taxon>Ascobolaceae</taxon>
        <taxon>Ascobolus</taxon>
    </lineage>
</organism>
<keyword evidence="7" id="KW-1185">Reference proteome</keyword>
<name>A0A3N4H9I6_ASCIM</name>
<evidence type="ECO:0000256" key="3">
    <source>
        <dbReference type="SAM" id="Coils"/>
    </source>
</evidence>
<dbReference type="SUPFAM" id="SSF54791">
    <property type="entry name" value="Eukaryotic type KH-domain (KH-domain type I)"/>
    <property type="match status" value="7"/>
</dbReference>
<evidence type="ECO:0000313" key="7">
    <source>
        <dbReference type="Proteomes" id="UP000275078"/>
    </source>
</evidence>
<feature type="domain" description="K Homology" evidence="5">
    <location>
        <begin position="372"/>
        <end position="438"/>
    </location>
</feature>
<dbReference type="GO" id="GO:0003723">
    <property type="term" value="F:RNA binding"/>
    <property type="evidence" value="ECO:0007669"/>
    <property type="project" value="UniProtKB-UniRule"/>
</dbReference>
<feature type="region of interest" description="Disordered" evidence="4">
    <location>
        <begin position="790"/>
        <end position="809"/>
    </location>
</feature>
<reference evidence="6 7" key="1">
    <citation type="journal article" date="2018" name="Nat. Ecol. Evol.">
        <title>Pezizomycetes genomes reveal the molecular basis of ectomycorrhizal truffle lifestyle.</title>
        <authorList>
            <person name="Murat C."/>
            <person name="Payen T."/>
            <person name="Noel B."/>
            <person name="Kuo A."/>
            <person name="Morin E."/>
            <person name="Chen J."/>
            <person name="Kohler A."/>
            <person name="Krizsan K."/>
            <person name="Balestrini R."/>
            <person name="Da Silva C."/>
            <person name="Montanini B."/>
            <person name="Hainaut M."/>
            <person name="Levati E."/>
            <person name="Barry K.W."/>
            <person name="Belfiori B."/>
            <person name="Cichocki N."/>
            <person name="Clum A."/>
            <person name="Dockter R.B."/>
            <person name="Fauchery L."/>
            <person name="Guy J."/>
            <person name="Iotti M."/>
            <person name="Le Tacon F."/>
            <person name="Lindquist E.A."/>
            <person name="Lipzen A."/>
            <person name="Malagnac F."/>
            <person name="Mello A."/>
            <person name="Molinier V."/>
            <person name="Miyauchi S."/>
            <person name="Poulain J."/>
            <person name="Riccioni C."/>
            <person name="Rubini A."/>
            <person name="Sitrit Y."/>
            <person name="Splivallo R."/>
            <person name="Traeger S."/>
            <person name="Wang M."/>
            <person name="Zifcakova L."/>
            <person name="Wipf D."/>
            <person name="Zambonelli A."/>
            <person name="Paolocci F."/>
            <person name="Nowrousian M."/>
            <person name="Ottonello S."/>
            <person name="Baldrian P."/>
            <person name="Spatafora J.W."/>
            <person name="Henrissat B."/>
            <person name="Nagy L.G."/>
            <person name="Aury J.M."/>
            <person name="Wincker P."/>
            <person name="Grigoriev I.V."/>
            <person name="Bonfante P."/>
            <person name="Martin F.M."/>
        </authorList>
    </citation>
    <scope>NUCLEOTIDE SEQUENCE [LARGE SCALE GENOMIC DNA]</scope>
    <source>
        <strain evidence="6 7">RN42</strain>
    </source>
</reference>
<evidence type="ECO:0000256" key="4">
    <source>
        <dbReference type="SAM" id="MobiDB-lite"/>
    </source>
</evidence>
<sequence>MSDINVADSHVNGSPEEANGVVEPTPAELLAQKHSAQTESHTPAIEEVVDEEDLKHGSAATEEAKAAPVKAAKLDFNSDEAFPSLGPAKAPPKIAVPAWSRNPTTLSAGSFPAPSKALSSVHERTLEFTPQEKAREGEYGEHKSFGSGLKTIEKRNGVRMDVHKVTSTQNTRIILKGKKDSVDRAEHEIRTELLKKIKASVFIPAQVRSFVIGKGGETIRGIERDSGAKITFPKAGEKSNDAPAREANADDGEDEDDEEQVEVKLEGSEYSVQVAKQKIDAIVAARRPPVERTLENVSGHFYPFLAAKVKELRETHGINKLHINVPSYYISESGGPGFSAGKPITIRGDKTVVLQAKQALQDTIAQLEDEITSLQTRIIAPQHRFIVGVDGSKLQSFQEQTGCSVVIPPPNRNVDLIFITGPADKVGAGSSLAKERASSMTLHTRDISKAYPQAPRGAIPHAWDVLRYLQESNELGRLQSQYSVEIETPSVELPTGLPIRIFGPSKDDADKAVSELVALVNAAKPANFRHYPVDPVHQRQFTADHLRKIKSEKNVQVIFTEEDGLALLVADNTTEDIPTALDEAWALLEEVISTFPQVYEKTLDIPAERHSDLIGPRRTTLNALSSGDVHVTVGATVKPLPGREPQAAQPDKLTIRGREAEDVEATVKNILQVYQQLQDGVDINETVRVELEFPPALAGSLIGVKGANINKLKDQYGVDIQMKEGKAQLKGPKHNVEVVRRKINKQVKQLEDTANLALRVPAVHHKTIIGTGGKFVKRLEEKYNVRIRFPKSGDGATGNPDEVTIKGPKKGAAEAKKEIEEVLQYELDNGHTAKVPILARNCKQFIYTYQRELRALREDSGAVINVPNQGENGNDDPEAKLDIKVRGTKKDVERIVKELNKWIKEIESRKTVTLDIEKKFHRSLIGQGGATLRKLVKDAGGPEDKGSHTKFVRIPNAESQDTRVRVEGPADMVDKIVDAINEHVEELRNKVTISVDVPQVSHRKLIGRDGEKRKSIESKFQVSVDVPRQGSSNTAVKITGSEQAVKEAETYILELVKDDEGTDINVPAAFASELLDGGALLRELRNKFSVVLDQKTAAPAGRKQPVRAATESMPLITDAPDAKAQVVTSWTVESGLERADGNEVSWTLRGPLDKRAEAKEFIEKAVEAAKTSSTGYLILSDPSKYRLIVGPGGSTVNGIRKKTGCKITIPRANSDEEAIIITGSEDGCLRARDFIVEIVNGKE</sequence>
<keyword evidence="2" id="KW-0694">RNA-binding</keyword>
<dbReference type="STRING" id="1160509.A0A3N4H9I6"/>
<dbReference type="CDD" id="cd22408">
    <property type="entry name" value="KH-I_Vigilin_rpt4"/>
    <property type="match status" value="1"/>
</dbReference>
<dbReference type="InterPro" id="IPR004087">
    <property type="entry name" value="KH_dom"/>
</dbReference>
<feature type="domain" description="K Homology" evidence="5">
    <location>
        <begin position="195"/>
        <end position="284"/>
    </location>
</feature>
<accession>A0A3N4H9I6</accession>
<dbReference type="InterPro" id="IPR054548">
    <property type="entry name" value="SCP160-like_KH"/>
</dbReference>
<dbReference type="EMBL" id="ML119943">
    <property type="protein sequence ID" value="RPA71329.1"/>
    <property type="molecule type" value="Genomic_DNA"/>
</dbReference>
<protein>
    <recommendedName>
        <fullName evidence="5">K Homology domain-containing protein</fullName>
    </recommendedName>
</protein>
<feature type="domain" description="K Homology" evidence="5">
    <location>
        <begin position="752"/>
        <end position="824"/>
    </location>
</feature>
<feature type="coiled-coil region" evidence="3">
    <location>
        <begin position="350"/>
        <end position="377"/>
    </location>
</feature>
<dbReference type="PANTHER" id="PTHR10288">
    <property type="entry name" value="KH DOMAIN CONTAINING RNA BINDING PROTEIN"/>
    <property type="match status" value="1"/>
</dbReference>
<feature type="compositionally biased region" description="Basic and acidic residues" evidence="4">
    <location>
        <begin position="235"/>
        <end position="248"/>
    </location>
</feature>
<dbReference type="InterPro" id="IPR004088">
    <property type="entry name" value="KH_dom_type_1"/>
</dbReference>
<feature type="domain" description="K Homology" evidence="5">
    <location>
        <begin position="597"/>
        <end position="675"/>
    </location>
</feature>
<dbReference type="Gene3D" id="3.30.310.210">
    <property type="match status" value="1"/>
</dbReference>
<keyword evidence="3" id="KW-0175">Coiled coil</keyword>
<keyword evidence="1" id="KW-0677">Repeat</keyword>
<evidence type="ECO:0000259" key="5">
    <source>
        <dbReference type="SMART" id="SM00322"/>
    </source>
</evidence>
<dbReference type="AlphaFoldDB" id="A0A3N4H9I6"/>
<dbReference type="PROSITE" id="PS50084">
    <property type="entry name" value="KH_TYPE_1"/>
    <property type="match status" value="8"/>
</dbReference>
<feature type="domain" description="K Homology" evidence="5">
    <location>
        <begin position="829"/>
        <end position="904"/>
    </location>
</feature>
<dbReference type="Proteomes" id="UP000275078">
    <property type="component" value="Unassembled WGS sequence"/>
</dbReference>
<proteinExistence type="predicted"/>
<feature type="domain" description="K Homology" evidence="5">
    <location>
        <begin position="989"/>
        <end position="1057"/>
    </location>
</feature>
<evidence type="ECO:0000313" key="6">
    <source>
        <dbReference type="EMBL" id="RPA71329.1"/>
    </source>
</evidence>
<feature type="region of interest" description="Disordered" evidence="4">
    <location>
        <begin position="224"/>
        <end position="257"/>
    </location>
</feature>
<dbReference type="Pfam" id="PF22952">
    <property type="entry name" value="KH_11"/>
    <property type="match status" value="1"/>
</dbReference>
<dbReference type="Gene3D" id="3.30.1370.10">
    <property type="entry name" value="K Homology domain, type 1"/>
    <property type="match status" value="8"/>
</dbReference>
<dbReference type="InterPro" id="IPR036612">
    <property type="entry name" value="KH_dom_type_1_sf"/>
</dbReference>
<dbReference type="Pfam" id="PF00013">
    <property type="entry name" value="KH_1"/>
    <property type="match status" value="6"/>
</dbReference>
<dbReference type="SMART" id="SM00322">
    <property type="entry name" value="KH"/>
    <property type="match status" value="10"/>
</dbReference>
<feature type="domain" description="K Homology" evidence="5">
    <location>
        <begin position="1058"/>
        <end position="1167"/>
    </location>
</feature>